<dbReference type="Gene3D" id="2.160.20.10">
    <property type="entry name" value="Single-stranded right-handed beta-helix, Pectin lyase-like"/>
    <property type="match status" value="1"/>
</dbReference>
<gene>
    <name evidence="1" type="ORF">ACFPZF_34685</name>
</gene>
<protein>
    <recommendedName>
        <fullName evidence="3">Serine/threonine protein kinase</fullName>
    </recommendedName>
</protein>
<dbReference type="Proteomes" id="UP001596066">
    <property type="component" value="Unassembled WGS sequence"/>
</dbReference>
<dbReference type="InterPro" id="IPR011050">
    <property type="entry name" value="Pectin_lyase_fold/virulence"/>
</dbReference>
<organism evidence="1 2">
    <name type="scientific">Kitasatospora cinereorecta</name>
    <dbReference type="NCBI Taxonomy" id="285560"/>
    <lineage>
        <taxon>Bacteria</taxon>
        <taxon>Bacillati</taxon>
        <taxon>Actinomycetota</taxon>
        <taxon>Actinomycetes</taxon>
        <taxon>Kitasatosporales</taxon>
        <taxon>Streptomycetaceae</taxon>
        <taxon>Kitasatospora</taxon>
    </lineage>
</organism>
<dbReference type="PANTHER" id="PTHR36453">
    <property type="entry name" value="SECRETED PROTEIN-RELATED"/>
    <property type="match status" value="1"/>
</dbReference>
<dbReference type="PANTHER" id="PTHR36453:SF1">
    <property type="entry name" value="RIGHT HANDED BETA HELIX DOMAIN-CONTAINING PROTEIN"/>
    <property type="match status" value="1"/>
</dbReference>
<name>A0ABW0VP31_9ACTN</name>
<proteinExistence type="predicted"/>
<sequence length="158" mass="15810">MSIAGTAQAAAPARFYTSPSGAANAACTSSSPCSLPGAQAKVRSFLSANPGAAVNVLVGDGTYRLTTGLSFGAADSGSPGHPVVWQAPPGAHPAISGGYRATRWTPVAGTDLVSTKVPAGTRTRQLYINGVDTPGGTDEPRCTGMEAVLLGLDRLPGQ</sequence>
<evidence type="ECO:0000313" key="2">
    <source>
        <dbReference type="Proteomes" id="UP001596066"/>
    </source>
</evidence>
<comment type="caution">
    <text evidence="1">The sequence shown here is derived from an EMBL/GenBank/DDBJ whole genome shotgun (WGS) entry which is preliminary data.</text>
</comment>
<dbReference type="RefSeq" id="WP_346148736.1">
    <property type="nucleotide sequence ID" value="NZ_BAAAUA010000055.1"/>
</dbReference>
<evidence type="ECO:0000313" key="1">
    <source>
        <dbReference type="EMBL" id="MFC5646474.1"/>
    </source>
</evidence>
<reference evidence="2" key="1">
    <citation type="journal article" date="2019" name="Int. J. Syst. Evol. Microbiol.">
        <title>The Global Catalogue of Microorganisms (GCM) 10K type strain sequencing project: providing services to taxonomists for standard genome sequencing and annotation.</title>
        <authorList>
            <consortium name="The Broad Institute Genomics Platform"/>
            <consortium name="The Broad Institute Genome Sequencing Center for Infectious Disease"/>
            <person name="Wu L."/>
            <person name="Ma J."/>
        </authorList>
    </citation>
    <scope>NUCLEOTIDE SEQUENCE [LARGE SCALE GENOMIC DNA]</scope>
    <source>
        <strain evidence="2">CGMCC 4.1622</strain>
    </source>
</reference>
<evidence type="ECO:0008006" key="3">
    <source>
        <dbReference type="Google" id="ProtNLM"/>
    </source>
</evidence>
<dbReference type="EMBL" id="JBHSOC010000102">
    <property type="protein sequence ID" value="MFC5646474.1"/>
    <property type="molecule type" value="Genomic_DNA"/>
</dbReference>
<dbReference type="SUPFAM" id="SSF51126">
    <property type="entry name" value="Pectin lyase-like"/>
    <property type="match status" value="1"/>
</dbReference>
<keyword evidence="2" id="KW-1185">Reference proteome</keyword>
<accession>A0ABW0VP31</accession>
<dbReference type="InterPro" id="IPR012334">
    <property type="entry name" value="Pectin_lyas_fold"/>
</dbReference>